<evidence type="ECO:0000259" key="6">
    <source>
        <dbReference type="PROSITE" id="PS50893"/>
    </source>
</evidence>
<dbReference type="InterPro" id="IPR003439">
    <property type="entry name" value="ABC_transporter-like_ATP-bd"/>
</dbReference>
<dbReference type="PANTHER" id="PTHR42794">
    <property type="entry name" value="HEMIN IMPORT ATP-BINDING PROTEIN HMUV"/>
    <property type="match status" value="1"/>
</dbReference>
<comment type="caution">
    <text evidence="7">The sequence shown here is derived from an EMBL/GenBank/DDBJ whole genome shotgun (WGS) entry which is preliminary data.</text>
</comment>
<dbReference type="PANTHER" id="PTHR42794:SF1">
    <property type="entry name" value="HEMIN IMPORT ATP-BINDING PROTEIN HMUV"/>
    <property type="match status" value="1"/>
</dbReference>
<dbReference type="RefSeq" id="WP_196263886.1">
    <property type="nucleotide sequence ID" value="NZ_JADQDN010000004.1"/>
</dbReference>
<evidence type="ECO:0000256" key="3">
    <source>
        <dbReference type="ARBA" id="ARBA00022840"/>
    </source>
</evidence>
<proteinExistence type="predicted"/>
<keyword evidence="2" id="KW-0547">Nucleotide-binding</keyword>
<keyword evidence="8" id="KW-1185">Reference proteome</keyword>
<dbReference type="GO" id="GO:0005524">
    <property type="term" value="F:ATP binding"/>
    <property type="evidence" value="ECO:0007669"/>
    <property type="project" value="UniProtKB-KW"/>
</dbReference>
<dbReference type="Proteomes" id="UP000611708">
    <property type="component" value="Unassembled WGS sequence"/>
</dbReference>
<keyword evidence="4" id="KW-1278">Translocase</keyword>
<dbReference type="EMBL" id="JADQDN010000004">
    <property type="protein sequence ID" value="MBF9196528.1"/>
    <property type="molecule type" value="Genomic_DNA"/>
</dbReference>
<sequence>MSAFLEATDLTYHSGGRALVDCIDLSFASGSFTIIIGPNGAGKSTLLRLLCGELAPARGAVRWDGEKLHMIPAWRLAHRRAVMPQASDLNFPFTVFEVASLGTQGIGRGLSRSDRQRLALEALEQADVAHLAPRNYQTLSGGERQRVHFARVLAQLAAGRTLETQQALFLDEPIASLDLKHQLALLETTRDLARKGLAVIAVLHDLQLASNLADNLILLHQGRLVTRGTPEAVLTPVTLIEVFGVTLRSNALPTSPWTLATAQEHPAA</sequence>
<gene>
    <name evidence="7" type="ORF">I2H36_10785</name>
</gene>
<dbReference type="Pfam" id="PF00005">
    <property type="entry name" value="ABC_tran"/>
    <property type="match status" value="1"/>
</dbReference>
<evidence type="ECO:0000256" key="5">
    <source>
        <dbReference type="ARBA" id="ARBA00037066"/>
    </source>
</evidence>
<dbReference type="Gene3D" id="3.40.50.300">
    <property type="entry name" value="P-loop containing nucleotide triphosphate hydrolases"/>
    <property type="match status" value="1"/>
</dbReference>
<dbReference type="NCBIfam" id="NF010068">
    <property type="entry name" value="PRK13548.1"/>
    <property type="match status" value="1"/>
</dbReference>
<dbReference type="InterPro" id="IPR027417">
    <property type="entry name" value="P-loop_NTPase"/>
</dbReference>
<accession>A0ABS0HSS3</accession>
<evidence type="ECO:0000256" key="1">
    <source>
        <dbReference type="ARBA" id="ARBA00022448"/>
    </source>
</evidence>
<dbReference type="CDD" id="cd03214">
    <property type="entry name" value="ABC_Iron-Siderophores_B12_Hemin"/>
    <property type="match status" value="1"/>
</dbReference>
<dbReference type="SMART" id="SM00382">
    <property type="entry name" value="AAA"/>
    <property type="match status" value="1"/>
</dbReference>
<evidence type="ECO:0000256" key="2">
    <source>
        <dbReference type="ARBA" id="ARBA00022741"/>
    </source>
</evidence>
<evidence type="ECO:0000256" key="4">
    <source>
        <dbReference type="ARBA" id="ARBA00022967"/>
    </source>
</evidence>
<evidence type="ECO:0000313" key="7">
    <source>
        <dbReference type="EMBL" id="MBF9196528.1"/>
    </source>
</evidence>
<dbReference type="InterPro" id="IPR003593">
    <property type="entry name" value="AAA+_ATPase"/>
</dbReference>
<protein>
    <submittedName>
        <fullName evidence="7">Heme ABC transporter ATP-binding protein</fullName>
    </submittedName>
</protein>
<name>A0ABS0HSS3_9HYPH</name>
<evidence type="ECO:0000313" key="8">
    <source>
        <dbReference type="Proteomes" id="UP000611708"/>
    </source>
</evidence>
<organism evidence="7 8">
    <name type="scientific">Microvirga terrestris</name>
    <dbReference type="NCBI Taxonomy" id="2791024"/>
    <lineage>
        <taxon>Bacteria</taxon>
        <taxon>Pseudomonadati</taxon>
        <taxon>Pseudomonadota</taxon>
        <taxon>Alphaproteobacteria</taxon>
        <taxon>Hyphomicrobiales</taxon>
        <taxon>Methylobacteriaceae</taxon>
        <taxon>Microvirga</taxon>
    </lineage>
</organism>
<keyword evidence="3 7" id="KW-0067">ATP-binding</keyword>
<reference evidence="7 8" key="1">
    <citation type="submission" date="2020-11" db="EMBL/GenBank/DDBJ databases">
        <authorList>
            <person name="Kim M.K."/>
        </authorList>
    </citation>
    <scope>NUCLEOTIDE SEQUENCE [LARGE SCALE GENOMIC DNA]</scope>
    <source>
        <strain evidence="7 8">BT290</strain>
    </source>
</reference>
<comment type="function">
    <text evidence="5">Part of the ABC transporter complex HmuTUV involved in hemin import. Responsible for energy coupling to the transport system.</text>
</comment>
<feature type="domain" description="ABC transporter" evidence="6">
    <location>
        <begin position="5"/>
        <end position="246"/>
    </location>
</feature>
<keyword evidence="1" id="KW-0813">Transport</keyword>
<dbReference type="SUPFAM" id="SSF52540">
    <property type="entry name" value="P-loop containing nucleoside triphosphate hydrolases"/>
    <property type="match status" value="1"/>
</dbReference>
<dbReference type="PROSITE" id="PS50893">
    <property type="entry name" value="ABC_TRANSPORTER_2"/>
    <property type="match status" value="1"/>
</dbReference>